<comment type="caution">
    <text evidence="2">The sequence shown here is derived from an EMBL/GenBank/DDBJ whole genome shotgun (WGS) entry which is preliminary data.</text>
</comment>
<dbReference type="Proteomes" id="UP000289805">
    <property type="component" value="Unassembled WGS sequence"/>
</dbReference>
<evidence type="ECO:0000313" key="1">
    <source>
        <dbReference type="EMBL" id="RXR28130.1"/>
    </source>
</evidence>
<accession>A0A4Q1KZP5</accession>
<evidence type="ECO:0000313" key="4">
    <source>
        <dbReference type="Proteomes" id="UP000290517"/>
    </source>
</evidence>
<organism evidence="2 3">
    <name type="scientific">Oerskovia turbata</name>
    <dbReference type="NCBI Taxonomy" id="1713"/>
    <lineage>
        <taxon>Bacteria</taxon>
        <taxon>Bacillati</taxon>
        <taxon>Actinomycetota</taxon>
        <taxon>Actinomycetes</taxon>
        <taxon>Micrococcales</taxon>
        <taxon>Cellulomonadaceae</taxon>
        <taxon>Oerskovia</taxon>
    </lineage>
</organism>
<dbReference type="Proteomes" id="UP000290517">
    <property type="component" value="Unassembled WGS sequence"/>
</dbReference>
<protein>
    <submittedName>
        <fullName evidence="2">Uncharacterized protein</fullName>
    </submittedName>
</protein>
<keyword evidence="4" id="KW-1185">Reference proteome</keyword>
<evidence type="ECO:0000313" key="3">
    <source>
        <dbReference type="Proteomes" id="UP000289805"/>
    </source>
</evidence>
<dbReference type="RefSeq" id="WP_030150483.1">
    <property type="nucleotide sequence ID" value="NZ_JOFV01000004.1"/>
</dbReference>
<reference evidence="3 4" key="1">
    <citation type="submission" date="2019-01" db="EMBL/GenBank/DDBJ databases">
        <title>Oerskovia turbata Genome sequencing and assembly.</title>
        <authorList>
            <person name="Dou T."/>
        </authorList>
    </citation>
    <scope>NUCLEOTIDE SEQUENCE [LARGE SCALE GENOMIC DNA]</scope>
    <source>
        <strain evidence="2 3">JCM12123</strain>
        <strain evidence="1 4">JCM3160</strain>
    </source>
</reference>
<gene>
    <name evidence="1" type="ORF">EQW73_00190</name>
    <name evidence="2" type="ORF">EQW78_05560</name>
</gene>
<evidence type="ECO:0000313" key="2">
    <source>
        <dbReference type="EMBL" id="RXR35777.1"/>
    </source>
</evidence>
<dbReference type="AlphaFoldDB" id="A0A4Q1KZP5"/>
<name>A0A4Q1KZP5_9CELL</name>
<dbReference type="STRING" id="1713.GCA_000718325_00926"/>
<proteinExistence type="predicted"/>
<sequence>MTTPQNPADEPELDLEIPDDISSLLTPSSDPEVAVLVTQIAGAEPLAAACSIAQVEVDAVPTGIGALAVLRDRSGDAPQRAAAAISTLVKGVPLILLTRRGEQITATRWEDGVEGDTLAPGLVLGGAPEELEDLVTGQAAVADLQGVVPSADISRWKAMRLLTASARKARKK</sequence>
<dbReference type="EMBL" id="SDJR01000001">
    <property type="protein sequence ID" value="RXR28130.1"/>
    <property type="molecule type" value="Genomic_DNA"/>
</dbReference>
<dbReference type="EMBL" id="SDJQ01000007">
    <property type="protein sequence ID" value="RXR35777.1"/>
    <property type="molecule type" value="Genomic_DNA"/>
</dbReference>
<dbReference type="OrthoDB" id="5144343at2"/>